<feature type="compositionally biased region" description="Basic residues" evidence="1">
    <location>
        <begin position="463"/>
        <end position="475"/>
    </location>
</feature>
<evidence type="ECO:0000259" key="2">
    <source>
        <dbReference type="PROSITE" id="PS51411"/>
    </source>
</evidence>
<name>A0A6L3ZG15_9FLAO</name>
<dbReference type="Pfam" id="PF04468">
    <property type="entry name" value="PSP1"/>
    <property type="match status" value="1"/>
</dbReference>
<comment type="caution">
    <text evidence="3">The sequence shown here is derived from an EMBL/GenBank/DDBJ whole genome shotgun (WGS) entry which is preliminary data.</text>
</comment>
<dbReference type="NCBIfam" id="NF041131">
    <property type="entry name" value="RicT_YaaT_fam"/>
    <property type="match status" value="1"/>
</dbReference>
<protein>
    <recommendedName>
        <fullName evidence="2">PSP1 C-terminal domain-containing protein</fullName>
    </recommendedName>
</protein>
<sequence length="489" mass="53853">MGCTSCSNGGGLPKGCRGNGSCGTSGCDSLTVFDWLSDMEAPAGQQPFDWVEIRFKNGRKEFYKNVDGLSLHMGDIVAVETQPGHDIGQVSLTGELVRLQMRKKKFRLQNDQAPKVYRKATQKDIDIWTEAQGKEHETMLKAREISARLNLVMKISDVEFQGDGSKATFYYTADDRVDFRQLIRELASMFRVRIEMRQIGARQEASRLGGIGSCGRELCCSTWLTDFRSVNTSAARYQQLSLNPTKLAGQCGKLKCCLNYELDSYVEALKSFPDTGKRLKTGKGEAMYMKMDIFKGMMWYAYVEEAMTWIALDTSTVSEIQAKNAKGEIPASLEELMQDIEVEEPDYDNVVGQDDINRFDRQRKTKSRRKKPKAKTNTAKPAAKATDAKPVGDNKGSNKPTGNKQGGQNKPGGAGNKPKPKGRRPQNKRKPNTTDGGGASANKPQSANTGQAPKAENGAPRTGGKRPNNRRKPRGPKGNNNSKPKGGDA</sequence>
<dbReference type="InterPro" id="IPR007557">
    <property type="entry name" value="PSP1_C"/>
</dbReference>
<feature type="compositionally biased region" description="Basic residues" evidence="1">
    <location>
        <begin position="418"/>
        <end position="431"/>
    </location>
</feature>
<reference evidence="3 4" key="1">
    <citation type="submission" date="2019-10" db="EMBL/GenBank/DDBJ databases">
        <title>Genome sequence of Phaeocystidibacter marisrubri JCM30614 (type strain).</title>
        <authorList>
            <person name="Bowman J.P."/>
        </authorList>
    </citation>
    <scope>NUCLEOTIDE SEQUENCE [LARGE SCALE GENOMIC DNA]</scope>
    <source>
        <strain evidence="3 4">JCM 30614</strain>
    </source>
</reference>
<proteinExistence type="predicted"/>
<keyword evidence="4" id="KW-1185">Reference proteome</keyword>
<feature type="compositionally biased region" description="Basic residues" evidence="1">
    <location>
        <begin position="363"/>
        <end position="374"/>
    </location>
</feature>
<feature type="domain" description="PSP1 C-terminal" evidence="2">
    <location>
        <begin position="114"/>
        <end position="199"/>
    </location>
</feature>
<organism evidence="3 4">
    <name type="scientific">Phaeocystidibacter marisrubri</name>
    <dbReference type="NCBI Taxonomy" id="1577780"/>
    <lineage>
        <taxon>Bacteria</taxon>
        <taxon>Pseudomonadati</taxon>
        <taxon>Bacteroidota</taxon>
        <taxon>Flavobacteriia</taxon>
        <taxon>Flavobacteriales</taxon>
        <taxon>Phaeocystidibacteraceae</taxon>
        <taxon>Phaeocystidibacter</taxon>
    </lineage>
</organism>
<dbReference type="GO" id="GO:0005737">
    <property type="term" value="C:cytoplasm"/>
    <property type="evidence" value="ECO:0007669"/>
    <property type="project" value="TreeGrafter"/>
</dbReference>
<evidence type="ECO:0000313" key="3">
    <source>
        <dbReference type="EMBL" id="KAB2816392.1"/>
    </source>
</evidence>
<dbReference type="OrthoDB" id="9779344at2"/>
<accession>A0A6L3ZG15</accession>
<dbReference type="PANTHER" id="PTHR43830:SF3">
    <property type="entry name" value="PROTEIN PSP1"/>
    <property type="match status" value="1"/>
</dbReference>
<dbReference type="AlphaFoldDB" id="A0A6L3ZG15"/>
<dbReference type="InterPro" id="IPR047767">
    <property type="entry name" value="PSP1-like"/>
</dbReference>
<feature type="region of interest" description="Disordered" evidence="1">
    <location>
        <begin position="345"/>
        <end position="489"/>
    </location>
</feature>
<dbReference type="EMBL" id="WBVQ01000002">
    <property type="protein sequence ID" value="KAB2816392.1"/>
    <property type="molecule type" value="Genomic_DNA"/>
</dbReference>
<gene>
    <name evidence="3" type="ORF">F8C82_11970</name>
</gene>
<dbReference type="Proteomes" id="UP000484164">
    <property type="component" value="Unassembled WGS sequence"/>
</dbReference>
<feature type="compositionally biased region" description="Polar residues" evidence="1">
    <location>
        <begin position="442"/>
        <end position="451"/>
    </location>
</feature>
<dbReference type="PANTHER" id="PTHR43830">
    <property type="entry name" value="PROTEIN PSP1"/>
    <property type="match status" value="1"/>
</dbReference>
<evidence type="ECO:0000256" key="1">
    <source>
        <dbReference type="SAM" id="MobiDB-lite"/>
    </source>
</evidence>
<evidence type="ECO:0000313" key="4">
    <source>
        <dbReference type="Proteomes" id="UP000484164"/>
    </source>
</evidence>
<dbReference type="PROSITE" id="PS51411">
    <property type="entry name" value="PSP1_C"/>
    <property type="match status" value="1"/>
</dbReference>
<feature type="compositionally biased region" description="Low complexity" evidence="1">
    <location>
        <begin position="375"/>
        <end position="385"/>
    </location>
</feature>